<dbReference type="Proteomes" id="UP001472677">
    <property type="component" value="Unassembled WGS sequence"/>
</dbReference>
<dbReference type="EMBL" id="JBBPBM010000006">
    <property type="protein sequence ID" value="KAK8580647.1"/>
    <property type="molecule type" value="Genomic_DNA"/>
</dbReference>
<reference evidence="1 2" key="1">
    <citation type="journal article" date="2024" name="G3 (Bethesda)">
        <title>Genome assembly of Hibiscus sabdariffa L. provides insights into metabolisms of medicinal natural products.</title>
        <authorList>
            <person name="Kim T."/>
        </authorList>
    </citation>
    <scope>NUCLEOTIDE SEQUENCE [LARGE SCALE GENOMIC DNA]</scope>
    <source>
        <strain evidence="1">TK-2024</strain>
        <tissue evidence="1">Old leaves</tissue>
    </source>
</reference>
<keyword evidence="2" id="KW-1185">Reference proteome</keyword>
<evidence type="ECO:0000313" key="2">
    <source>
        <dbReference type="Proteomes" id="UP001472677"/>
    </source>
</evidence>
<organism evidence="1 2">
    <name type="scientific">Hibiscus sabdariffa</name>
    <name type="common">roselle</name>
    <dbReference type="NCBI Taxonomy" id="183260"/>
    <lineage>
        <taxon>Eukaryota</taxon>
        <taxon>Viridiplantae</taxon>
        <taxon>Streptophyta</taxon>
        <taxon>Embryophyta</taxon>
        <taxon>Tracheophyta</taxon>
        <taxon>Spermatophyta</taxon>
        <taxon>Magnoliopsida</taxon>
        <taxon>eudicotyledons</taxon>
        <taxon>Gunneridae</taxon>
        <taxon>Pentapetalae</taxon>
        <taxon>rosids</taxon>
        <taxon>malvids</taxon>
        <taxon>Malvales</taxon>
        <taxon>Malvaceae</taxon>
        <taxon>Malvoideae</taxon>
        <taxon>Hibiscus</taxon>
    </lineage>
</organism>
<accession>A0ABR2FI89</accession>
<gene>
    <name evidence="1" type="ORF">V6N12_070908</name>
</gene>
<name>A0ABR2FI89_9ROSI</name>
<evidence type="ECO:0000313" key="1">
    <source>
        <dbReference type="EMBL" id="KAK8580647.1"/>
    </source>
</evidence>
<sequence>MILALEASQLWGWVMDQLRANARNMGRNGLMLSKVVKLWAVDEDPNSLSPGDAVMAQEVLVDNLIVSIGSKAVEREELSEKILSVLEHQEMDHVTLNYHSFN</sequence>
<proteinExistence type="predicted"/>
<comment type="caution">
    <text evidence="1">The sequence shown here is derived from an EMBL/GenBank/DDBJ whole genome shotgun (WGS) entry which is preliminary data.</text>
</comment>
<protein>
    <submittedName>
        <fullName evidence="1">Uncharacterized protein</fullName>
    </submittedName>
</protein>